<keyword evidence="1" id="KW-0862">Zinc</keyword>
<evidence type="ECO:0000256" key="1">
    <source>
        <dbReference type="PROSITE-ProRule" id="PRU00042"/>
    </source>
</evidence>
<proteinExistence type="predicted"/>
<keyword evidence="1" id="KW-0479">Metal-binding</keyword>
<protein>
    <recommendedName>
        <fullName evidence="3">C2H2-type domain-containing protein</fullName>
    </recommendedName>
</protein>
<dbReference type="Proteomes" id="UP000799118">
    <property type="component" value="Unassembled WGS sequence"/>
</dbReference>
<keyword evidence="5" id="KW-1185">Reference proteome</keyword>
<sequence length="218" mass="23048">MDCSVGPFAASTPSIRSYHHRLPSLSLSPAAIYRPVAPSAASTSSMRSPAPDGSYYQSYPQSLPLSPSSTTMYRPVAPSAASTSSMRSPAPGGSYYHAFPQSPPLSPSSATMHRPVAPSAASASSMRSPAPGGSYYHAFPQSSPPSPSSSRSSKSFICNICFAKLGAKQSLQSHIRTHGKEKKFICSTGCGTTFPYSQALRRHLREGRCPHSPRAPPN</sequence>
<dbReference type="EMBL" id="ML769505">
    <property type="protein sequence ID" value="KAE9396978.1"/>
    <property type="molecule type" value="Genomic_DNA"/>
</dbReference>
<dbReference type="InterPro" id="IPR013087">
    <property type="entry name" value="Znf_C2H2_type"/>
</dbReference>
<dbReference type="Pfam" id="PF00096">
    <property type="entry name" value="zf-C2H2"/>
    <property type="match status" value="1"/>
</dbReference>
<dbReference type="PROSITE" id="PS00028">
    <property type="entry name" value="ZINC_FINGER_C2H2_1"/>
    <property type="match status" value="1"/>
</dbReference>
<feature type="compositionally biased region" description="Low complexity" evidence="2">
    <location>
        <begin position="115"/>
        <end position="128"/>
    </location>
</feature>
<feature type="compositionally biased region" description="Low complexity" evidence="2">
    <location>
        <begin position="54"/>
        <end position="69"/>
    </location>
</feature>
<evidence type="ECO:0000313" key="5">
    <source>
        <dbReference type="Proteomes" id="UP000799118"/>
    </source>
</evidence>
<gene>
    <name evidence="4" type="ORF">BT96DRAFT_921799</name>
</gene>
<dbReference type="InterPro" id="IPR036236">
    <property type="entry name" value="Znf_C2H2_sf"/>
</dbReference>
<keyword evidence="1" id="KW-0863">Zinc-finger</keyword>
<evidence type="ECO:0000256" key="2">
    <source>
        <dbReference type="SAM" id="MobiDB-lite"/>
    </source>
</evidence>
<organism evidence="4 5">
    <name type="scientific">Gymnopus androsaceus JB14</name>
    <dbReference type="NCBI Taxonomy" id="1447944"/>
    <lineage>
        <taxon>Eukaryota</taxon>
        <taxon>Fungi</taxon>
        <taxon>Dikarya</taxon>
        <taxon>Basidiomycota</taxon>
        <taxon>Agaricomycotina</taxon>
        <taxon>Agaricomycetes</taxon>
        <taxon>Agaricomycetidae</taxon>
        <taxon>Agaricales</taxon>
        <taxon>Marasmiineae</taxon>
        <taxon>Omphalotaceae</taxon>
        <taxon>Gymnopus</taxon>
    </lineage>
</organism>
<name>A0A6A4HHD5_9AGAR</name>
<feature type="domain" description="C2H2-type" evidence="3">
    <location>
        <begin position="184"/>
        <end position="216"/>
    </location>
</feature>
<accession>A0A6A4HHD5</accession>
<feature type="region of interest" description="Disordered" evidence="2">
    <location>
        <begin position="38"/>
        <end position="128"/>
    </location>
</feature>
<evidence type="ECO:0000313" key="4">
    <source>
        <dbReference type="EMBL" id="KAE9396978.1"/>
    </source>
</evidence>
<reference evidence="4" key="1">
    <citation type="journal article" date="2019" name="Environ. Microbiol.">
        <title>Fungal ecological strategies reflected in gene transcription - a case study of two litter decomposers.</title>
        <authorList>
            <person name="Barbi F."/>
            <person name="Kohler A."/>
            <person name="Barry K."/>
            <person name="Baskaran P."/>
            <person name="Daum C."/>
            <person name="Fauchery L."/>
            <person name="Ihrmark K."/>
            <person name="Kuo A."/>
            <person name="LaButti K."/>
            <person name="Lipzen A."/>
            <person name="Morin E."/>
            <person name="Grigoriev I.V."/>
            <person name="Henrissat B."/>
            <person name="Lindahl B."/>
            <person name="Martin F."/>
        </authorList>
    </citation>
    <scope>NUCLEOTIDE SEQUENCE</scope>
    <source>
        <strain evidence="4">JB14</strain>
    </source>
</reference>
<dbReference type="SMART" id="SM00355">
    <property type="entry name" value="ZnF_C2H2"/>
    <property type="match status" value="2"/>
</dbReference>
<dbReference type="SUPFAM" id="SSF57667">
    <property type="entry name" value="beta-beta-alpha zinc fingers"/>
    <property type="match status" value="1"/>
</dbReference>
<dbReference type="PROSITE" id="PS50157">
    <property type="entry name" value="ZINC_FINGER_C2H2_2"/>
    <property type="match status" value="2"/>
</dbReference>
<dbReference type="AlphaFoldDB" id="A0A6A4HHD5"/>
<feature type="domain" description="C2H2-type" evidence="3">
    <location>
        <begin position="156"/>
        <end position="183"/>
    </location>
</feature>
<evidence type="ECO:0000259" key="3">
    <source>
        <dbReference type="PROSITE" id="PS50157"/>
    </source>
</evidence>
<dbReference type="OrthoDB" id="8922241at2759"/>
<dbReference type="Gene3D" id="3.30.160.60">
    <property type="entry name" value="Classic Zinc Finger"/>
    <property type="match status" value="1"/>
</dbReference>
<dbReference type="GO" id="GO:0008270">
    <property type="term" value="F:zinc ion binding"/>
    <property type="evidence" value="ECO:0007669"/>
    <property type="project" value="UniProtKB-KW"/>
</dbReference>